<keyword evidence="10 12" id="KW-0326">Glycosidase</keyword>
<dbReference type="PANTHER" id="PTHR10412">
    <property type="entry name" value="MANNOSYL-OLIGOSACCHARIDE GLUCOSIDASE"/>
    <property type="match status" value="1"/>
</dbReference>
<evidence type="ECO:0000259" key="13">
    <source>
        <dbReference type="Pfam" id="PF03200"/>
    </source>
</evidence>
<reference evidence="15 16" key="1">
    <citation type="submission" date="2018-11" db="EMBL/GenBank/DDBJ databases">
        <authorList>
            <consortium name="Pathogen Informatics"/>
        </authorList>
    </citation>
    <scope>NUCLEOTIDE SEQUENCE [LARGE SCALE GENOMIC DNA]</scope>
</reference>
<evidence type="ECO:0000256" key="2">
    <source>
        <dbReference type="ARBA" id="ARBA00010833"/>
    </source>
</evidence>
<evidence type="ECO:0000256" key="5">
    <source>
        <dbReference type="ARBA" id="ARBA00022824"/>
    </source>
</evidence>
<proteinExistence type="inferred from homology"/>
<comment type="similarity">
    <text evidence="2 12">Belongs to the glycosyl hydrolase 63 family.</text>
</comment>
<keyword evidence="4 12" id="KW-0378">Hydrolase</keyword>
<dbReference type="InterPro" id="IPR008928">
    <property type="entry name" value="6-hairpin_glycosidase_sf"/>
</dbReference>
<dbReference type="Proteomes" id="UP000050761">
    <property type="component" value="Unassembled WGS sequence"/>
</dbReference>
<dbReference type="GO" id="GO:0005789">
    <property type="term" value="C:endoplasmic reticulum membrane"/>
    <property type="evidence" value="ECO:0007669"/>
    <property type="project" value="UniProtKB-SubCell"/>
</dbReference>
<dbReference type="AlphaFoldDB" id="A0A183GTJ6"/>
<accession>A0A183GTJ6</accession>
<evidence type="ECO:0000313" key="17">
    <source>
        <dbReference type="WBParaSite" id="HPBE_0002601601-mRNA-1"/>
    </source>
</evidence>
<dbReference type="EC" id="3.2.1.106" evidence="11 12"/>
<evidence type="ECO:0000313" key="15">
    <source>
        <dbReference type="EMBL" id="VDP55224.1"/>
    </source>
</evidence>
<dbReference type="PANTHER" id="PTHR10412:SF11">
    <property type="entry name" value="MANNOSYL-OLIGOSACCHARIDE GLUCOSIDASE"/>
    <property type="match status" value="1"/>
</dbReference>
<comment type="subcellular location">
    <subcellularLocation>
        <location evidence="1 12">Endoplasmic reticulum membrane</location>
        <topology evidence="1 12">Single-pass type II membrane protein</topology>
    </subcellularLocation>
</comment>
<evidence type="ECO:0000256" key="8">
    <source>
        <dbReference type="ARBA" id="ARBA00023136"/>
    </source>
</evidence>
<evidence type="ECO:0000256" key="11">
    <source>
        <dbReference type="ARBA" id="ARBA00038888"/>
    </source>
</evidence>
<comment type="function">
    <text evidence="12">Cleaves the distal alpha 1,2-linked glucose residue from the Glc(3)Man(9)GlcNAc(2) oligosaccharide precursor.</text>
</comment>
<evidence type="ECO:0000256" key="6">
    <source>
        <dbReference type="ARBA" id="ARBA00022968"/>
    </source>
</evidence>
<sequence>MPRDRLQCTVRERAPSREADPIDCTWGCFYVPSIWGSHRANTYFGLRTRDPRSPLFGMMWYEQPEILQRPHIRHWCDQGDGLKEYGWYSADGRTFGRQNLTDHYAQLSVDWVNNGEAWSARIRIEPKTRHSLILYMTAQVIEMSKFRLGHHMRDLITGRTELFGDINLTLSVKNEQEIMHTALTWDDDVHLDQLNELILMNTRALESDIGLVYQLGQQKPFEEGRFVAVQFNIQAVTEMEIAFRQVELFQNYSDIELKMAKMSLSNMLGSIGYWYGYNKVSAGVMGAYGPHELLSAVPSRSYFPRGFLWDEGFHNMLIRKFDSELSLEIVVSWLNTMSEDGWIPREMILDEEAEARVPAEFVVQRTSVANPPSIFYVVDQMLSDEKKHGAVLSGIYPRLEAWYRWLLRSQSGKKKGTFSLFSKYRSPSIDIDQTTDFCGCRPGGPKPYPWGSSFLKYRSPSIDIDQITVRENSRKYPDFFYLPENFSPGVMAVAEHESEVRF</sequence>
<dbReference type="EMBL" id="UZAH01039028">
    <property type="protein sequence ID" value="VDP55224.1"/>
    <property type="molecule type" value="Genomic_DNA"/>
</dbReference>
<evidence type="ECO:0000256" key="3">
    <source>
        <dbReference type="ARBA" id="ARBA00022692"/>
    </source>
</evidence>
<dbReference type="InterPro" id="IPR012341">
    <property type="entry name" value="6hp_glycosidase-like_sf"/>
</dbReference>
<keyword evidence="7" id="KW-1133">Transmembrane helix</keyword>
<dbReference type="GO" id="GO:0004573">
    <property type="term" value="F:Glc3Man9GlcNAc2 oligosaccharide glucosidase activity"/>
    <property type="evidence" value="ECO:0007669"/>
    <property type="project" value="UniProtKB-UniRule"/>
</dbReference>
<dbReference type="InterPro" id="IPR031631">
    <property type="entry name" value="Glyco_hydro_63N"/>
</dbReference>
<keyword evidence="16" id="KW-1185">Reference proteome</keyword>
<accession>A0A3P8FBZ1</accession>
<keyword evidence="9" id="KW-0325">Glycoprotein</keyword>
<name>A0A183GTJ6_HELPZ</name>
<dbReference type="InterPro" id="IPR038518">
    <property type="entry name" value="Glyco_hydro_63N_sf"/>
</dbReference>
<evidence type="ECO:0000256" key="12">
    <source>
        <dbReference type="RuleBase" id="RU368089"/>
    </source>
</evidence>
<evidence type="ECO:0000313" key="16">
    <source>
        <dbReference type="Proteomes" id="UP000050761"/>
    </source>
</evidence>
<evidence type="ECO:0000256" key="1">
    <source>
        <dbReference type="ARBA" id="ARBA00004648"/>
    </source>
</evidence>
<keyword evidence="6" id="KW-0735">Signal-anchor</keyword>
<dbReference type="Gene3D" id="2.70.98.110">
    <property type="entry name" value="Glycosyl hydrolase family 63, N-terminal domain"/>
    <property type="match status" value="1"/>
</dbReference>
<evidence type="ECO:0000256" key="7">
    <source>
        <dbReference type="ARBA" id="ARBA00022989"/>
    </source>
</evidence>
<keyword evidence="3" id="KW-0812">Transmembrane</keyword>
<dbReference type="GO" id="GO:0006487">
    <property type="term" value="P:protein N-linked glycosylation"/>
    <property type="evidence" value="ECO:0007669"/>
    <property type="project" value="UniProtKB-UniRule"/>
</dbReference>
<dbReference type="InterPro" id="IPR004888">
    <property type="entry name" value="Glycoside_hydrolase_63"/>
</dbReference>
<keyword evidence="5 12" id="KW-0256">Endoplasmic reticulum</keyword>
<reference evidence="17" key="2">
    <citation type="submission" date="2019-09" db="UniProtKB">
        <authorList>
            <consortium name="WormBaseParasite"/>
        </authorList>
    </citation>
    <scope>IDENTIFICATION</scope>
</reference>
<protein>
    <recommendedName>
        <fullName evidence="11 12">Mannosyl-oligosaccharide glucosidase</fullName>
        <ecNumber evidence="11 12">3.2.1.106</ecNumber>
    </recommendedName>
</protein>
<feature type="domain" description="Glycosyl hydrolase family 63 C-terminal" evidence="13">
    <location>
        <begin position="251"/>
        <end position="419"/>
    </location>
</feature>
<gene>
    <name evidence="15" type="ORF">HPBE_LOCUS26016</name>
</gene>
<comment type="catalytic activity">
    <reaction evidence="12">
        <text>N(4)-(alpha-D-Glc-(1-&gt;2)-alpha-D-Glc-(1-&gt;3)-alpha-D-Glc-(1-&gt;3)-alpha-D-Man-(1-&gt;2)-alpha-D-Man-(1-&gt;2)-alpha-D-Man-(1-&gt;3)-[alpha-D-Man-(1-&gt;2)-alpha-D-Man-(1-&gt;3)-[alpha-D-Man-(1-&gt;2)-alpha-D-Man-(1-&gt;6)]-alpha-D-Man-(1-&gt;6)]-beta-D-Man-(1-&gt;4)-beta-D-GlcNAc-(1-&gt;4)-beta-D-GlcNAc)-L-asparaginyl-[protein] + H2O = N(4)-(alpha-D-Glc-(1-&gt;3)-alpha-D-Glc-(1-&gt;3)-alpha-D-Man-(1-&gt;2)-alpha-D-Man-(1-&gt;2)-alpha-D-Man-(1-&gt;3)-[alpha-D-Man-(1-&gt;2)-alpha-D-Man-(1-&gt;3)-[alpha-D-Man-(1-&gt;2)-alpha-D-Man-(1-&gt;6)]-alpha-D-Man-(1-&gt;6)]-beta-D-Man-(1-&gt;4)-beta-D-GlcNAc-(1-&gt;4)-beta-D-GlcNAc)-L-asparaginyl-[protein] + beta-D-glucose</text>
        <dbReference type="Rhea" id="RHEA:55988"/>
        <dbReference type="Rhea" id="RHEA-COMP:12806"/>
        <dbReference type="Rhea" id="RHEA-COMP:14355"/>
        <dbReference type="ChEBI" id="CHEBI:15377"/>
        <dbReference type="ChEBI" id="CHEBI:15903"/>
        <dbReference type="ChEBI" id="CHEBI:59082"/>
        <dbReference type="ChEBI" id="CHEBI:132537"/>
        <dbReference type="EC" id="3.2.1.106"/>
    </reaction>
</comment>
<dbReference type="Gene3D" id="1.50.10.10">
    <property type="match status" value="1"/>
</dbReference>
<organism evidence="16 17">
    <name type="scientific">Heligmosomoides polygyrus</name>
    <name type="common">Parasitic roundworm</name>
    <dbReference type="NCBI Taxonomy" id="6339"/>
    <lineage>
        <taxon>Eukaryota</taxon>
        <taxon>Metazoa</taxon>
        <taxon>Ecdysozoa</taxon>
        <taxon>Nematoda</taxon>
        <taxon>Chromadorea</taxon>
        <taxon>Rhabditida</taxon>
        <taxon>Rhabditina</taxon>
        <taxon>Rhabditomorpha</taxon>
        <taxon>Strongyloidea</taxon>
        <taxon>Heligmosomidae</taxon>
        <taxon>Heligmosomoides</taxon>
    </lineage>
</organism>
<evidence type="ECO:0000259" key="14">
    <source>
        <dbReference type="Pfam" id="PF16923"/>
    </source>
</evidence>
<dbReference type="OrthoDB" id="410058at2759"/>
<evidence type="ECO:0000256" key="9">
    <source>
        <dbReference type="ARBA" id="ARBA00023180"/>
    </source>
</evidence>
<dbReference type="WBParaSite" id="HPBE_0002601601-mRNA-1">
    <property type="protein sequence ID" value="HPBE_0002601601-mRNA-1"/>
    <property type="gene ID" value="HPBE_0002601601"/>
</dbReference>
<dbReference type="SUPFAM" id="SSF48208">
    <property type="entry name" value="Six-hairpin glycosidases"/>
    <property type="match status" value="1"/>
</dbReference>
<keyword evidence="8" id="KW-0472">Membrane</keyword>
<dbReference type="GO" id="GO:0009311">
    <property type="term" value="P:oligosaccharide metabolic process"/>
    <property type="evidence" value="ECO:0007669"/>
    <property type="project" value="UniProtKB-UniRule"/>
</dbReference>
<evidence type="ECO:0000256" key="4">
    <source>
        <dbReference type="ARBA" id="ARBA00022801"/>
    </source>
</evidence>
<dbReference type="InterPro" id="IPR031335">
    <property type="entry name" value="Glyco_hydro_63_C"/>
</dbReference>
<evidence type="ECO:0000256" key="10">
    <source>
        <dbReference type="ARBA" id="ARBA00023295"/>
    </source>
</evidence>
<dbReference type="Pfam" id="PF16923">
    <property type="entry name" value="Glyco_hydro_63N"/>
    <property type="match status" value="1"/>
</dbReference>
<feature type="domain" description="Glycosyl hydrolase family 63 N-terminal" evidence="14">
    <location>
        <begin position="34"/>
        <end position="173"/>
    </location>
</feature>
<dbReference type="Pfam" id="PF03200">
    <property type="entry name" value="Glyco_hydro_63"/>
    <property type="match status" value="1"/>
</dbReference>